<dbReference type="EMBL" id="AFBI03000022">
    <property type="protein sequence ID" value="EJW04180.1"/>
    <property type="molecule type" value="Genomic_DNA"/>
</dbReference>
<dbReference type="Proteomes" id="UP000003163">
    <property type="component" value="Unassembled WGS sequence"/>
</dbReference>
<keyword evidence="4" id="KW-1185">Reference proteome</keyword>
<evidence type="ECO:0000256" key="2">
    <source>
        <dbReference type="SAM" id="Phobius"/>
    </source>
</evidence>
<evidence type="ECO:0000313" key="4">
    <source>
        <dbReference type="Proteomes" id="UP000003163"/>
    </source>
</evidence>
<feature type="compositionally biased region" description="Polar residues" evidence="1">
    <location>
        <begin position="80"/>
        <end position="93"/>
    </location>
</feature>
<name>J9DNR5_EDHAE</name>
<proteinExistence type="predicted"/>
<comment type="caution">
    <text evidence="3">The sequence shown here is derived from an EMBL/GenBank/DDBJ whole genome shotgun (WGS) entry which is preliminary data.</text>
</comment>
<keyword evidence="2" id="KW-0472">Membrane</keyword>
<sequence>MSDPSEKGLFSNEKSLHSSQKLSDKLVKDFIARVGRSKGDEQSVIEELSRRSSDENSTIFTHESDSTVNYTDNNERQNRHLQSQPASHGKNLTSEQKLSCVIEELKKLQTTGRLFDQRNCQNSNEKPFFFRASDTQNSSQTLFANDVLGELTSYSDRNDVLPVTSSKETDTIHESRGNLPIERNFIKRWDDSAKNNNTTEEPREDIEEIIASQSGSGNSLNRESTVLSVIVDNPKLAKNSETELLKASRSGSGNSLNREPTVLSVIVDNPKLDKNSETELLKASARHKSLETNRKKRLSHVLIKFVNYLLIILLFYFVIEFFFIIFADDNSKQKFLTPYLAGRIMEFVNGDEKRFSQPQCLRTSESEVSSVYVDLKAAKDVFNDMASKLIDLDSKIEENDHAKDAISNFFNIRSLVNGISTILNNIPQLSSNIQDKLAKQIILITREFTNIINYFFILKNTKLDNSGREETEIIFDNKNLLIVGMNCIRQRLKEAIDLLNNNN</sequence>
<keyword evidence="2" id="KW-0812">Transmembrane</keyword>
<organism evidence="3 4">
    <name type="scientific">Edhazardia aedis (strain USNM 41457)</name>
    <name type="common">Microsporidian parasite</name>
    <dbReference type="NCBI Taxonomy" id="1003232"/>
    <lineage>
        <taxon>Eukaryota</taxon>
        <taxon>Fungi</taxon>
        <taxon>Fungi incertae sedis</taxon>
        <taxon>Microsporidia</taxon>
        <taxon>Edhazardia</taxon>
    </lineage>
</organism>
<feature type="compositionally biased region" description="Basic and acidic residues" evidence="1">
    <location>
        <begin position="37"/>
        <end position="54"/>
    </location>
</feature>
<dbReference type="VEuPathDB" id="MicrosporidiaDB:EDEG_01530"/>
<accession>J9DNR5</accession>
<evidence type="ECO:0000313" key="3">
    <source>
        <dbReference type="EMBL" id="EJW04180.1"/>
    </source>
</evidence>
<dbReference type="HOGENOM" id="CLU_541880_0_0_1"/>
<keyword evidence="2" id="KW-1133">Transmembrane helix</keyword>
<feature type="transmembrane region" description="Helical" evidence="2">
    <location>
        <begin position="305"/>
        <end position="327"/>
    </location>
</feature>
<feature type="region of interest" description="Disordered" evidence="1">
    <location>
        <begin position="1"/>
        <end position="21"/>
    </location>
</feature>
<reference evidence="4" key="2">
    <citation type="submission" date="2015-07" db="EMBL/GenBank/DDBJ databases">
        <title>Contrasting host-pathogen interactions and genome evolution in two generalist and specialist microsporidian pathogens of mosquitoes.</title>
        <authorList>
            <consortium name="The Broad Institute Genomics Platform"/>
            <consortium name="The Broad Institute Genome Sequencing Center for Infectious Disease"/>
            <person name="Cuomo C.A."/>
            <person name="Sanscrainte N.D."/>
            <person name="Goldberg J.M."/>
            <person name="Heiman D."/>
            <person name="Young S."/>
            <person name="Zeng Q."/>
            <person name="Becnel J.J."/>
            <person name="Birren B.W."/>
        </authorList>
    </citation>
    <scope>NUCLEOTIDE SEQUENCE [LARGE SCALE GENOMIC DNA]</scope>
    <source>
        <strain evidence="4">USNM 41457</strain>
    </source>
</reference>
<protein>
    <submittedName>
        <fullName evidence="3">Uncharacterized protein</fullName>
    </submittedName>
</protein>
<feature type="compositionally biased region" description="Polar residues" evidence="1">
    <location>
        <begin position="55"/>
        <end position="72"/>
    </location>
</feature>
<feature type="region of interest" description="Disordered" evidence="1">
    <location>
        <begin position="37"/>
        <end position="93"/>
    </location>
</feature>
<evidence type="ECO:0000256" key="1">
    <source>
        <dbReference type="SAM" id="MobiDB-lite"/>
    </source>
</evidence>
<reference evidence="3 4" key="1">
    <citation type="submission" date="2011-08" db="EMBL/GenBank/DDBJ databases">
        <authorList>
            <person name="Liu Z.J."/>
            <person name="Shi F.L."/>
            <person name="Lu J.Q."/>
            <person name="Li M."/>
            <person name="Wang Z.L."/>
        </authorList>
    </citation>
    <scope>NUCLEOTIDE SEQUENCE [LARGE SCALE GENOMIC DNA]</scope>
    <source>
        <strain evidence="3 4">USNM 41457</strain>
    </source>
</reference>
<dbReference type="AlphaFoldDB" id="J9DNR5"/>
<gene>
    <name evidence="3" type="ORF">EDEG_01530</name>
</gene>
<dbReference type="InParanoid" id="J9DNR5"/>